<dbReference type="Gene3D" id="3.50.50.60">
    <property type="entry name" value="FAD/NAD(P)-binding domain"/>
    <property type="match status" value="1"/>
</dbReference>
<dbReference type="EMBL" id="JAGGMR010000001">
    <property type="protein sequence ID" value="MBP2192431.1"/>
    <property type="molecule type" value="Genomic_DNA"/>
</dbReference>
<organism evidence="2 3">
    <name type="scientific">Nocardia goodfellowii</name>
    <dbReference type="NCBI Taxonomy" id="882446"/>
    <lineage>
        <taxon>Bacteria</taxon>
        <taxon>Bacillati</taxon>
        <taxon>Actinomycetota</taxon>
        <taxon>Actinomycetes</taxon>
        <taxon>Mycobacteriales</taxon>
        <taxon>Nocardiaceae</taxon>
        <taxon>Nocardia</taxon>
    </lineage>
</organism>
<sequence>MSDSNEKRVLVVGMGVSGLATAARLHRAGWTPVVVERSPSRRSGGYFVLLFGAGRAAARRLGILDAMHDRTTTTPTLDLDRRGRIRPGVSMSDLPGQPWMMLRGDAERAAYSVLPDEVEIRFSTVPTSIEQDGDDVWVTLRDTSADTSVTERFDLVVGADGVRSTVRALVFGPHDRYLKRLNYMIAAFQFPGTPTDLVPTQGATLFEPGRSMWVFPFADHDPTVLLTYRTDDVDAEFTQPPADSVRAAFGPAPLSGVLAEAVAALESADTMLFDSVEQVRMDSWHRGRVVLVGDAAWCVSLYAGMGVSTGFAGADLLGTMLERHRDIETALSEWEAALRPYLTHYQDKGIDQRRIFVMDNRFQIMMRRALPLLSRTRLGKRIADWVMDTADIIEFKNADIVGKVLRGLPPTGPHERITVA</sequence>
<dbReference type="InterPro" id="IPR002938">
    <property type="entry name" value="FAD-bd"/>
</dbReference>
<proteinExistence type="predicted"/>
<dbReference type="Proteomes" id="UP001519325">
    <property type="component" value="Unassembled WGS sequence"/>
</dbReference>
<protein>
    <submittedName>
        <fullName evidence="2">2-polyprenyl-6-methoxyphenol hydroxylase-like FAD-dependent oxidoreductase</fullName>
    </submittedName>
</protein>
<comment type="caution">
    <text evidence="2">The sequence shown here is derived from an EMBL/GenBank/DDBJ whole genome shotgun (WGS) entry which is preliminary data.</text>
</comment>
<gene>
    <name evidence="2" type="ORF">BJ987_005332</name>
</gene>
<dbReference type="PRINTS" id="PR00420">
    <property type="entry name" value="RNGMNOXGNASE"/>
</dbReference>
<dbReference type="RefSeq" id="WP_245366135.1">
    <property type="nucleotide sequence ID" value="NZ_JAGGMR010000001.1"/>
</dbReference>
<accession>A0ABS4QP48</accession>
<dbReference type="Gene3D" id="3.30.9.10">
    <property type="entry name" value="D-Amino Acid Oxidase, subunit A, domain 2"/>
    <property type="match status" value="1"/>
</dbReference>
<dbReference type="PANTHER" id="PTHR46865">
    <property type="entry name" value="OXIDOREDUCTASE-RELATED"/>
    <property type="match status" value="1"/>
</dbReference>
<dbReference type="InterPro" id="IPR051704">
    <property type="entry name" value="FAD_aromatic-hydroxylase"/>
</dbReference>
<dbReference type="SUPFAM" id="SSF51905">
    <property type="entry name" value="FAD/NAD(P)-binding domain"/>
    <property type="match status" value="1"/>
</dbReference>
<reference evidence="2 3" key="1">
    <citation type="submission" date="2021-03" db="EMBL/GenBank/DDBJ databases">
        <title>Sequencing the genomes of 1000 actinobacteria strains.</title>
        <authorList>
            <person name="Klenk H.-P."/>
        </authorList>
    </citation>
    <scope>NUCLEOTIDE SEQUENCE [LARGE SCALE GENOMIC DNA]</scope>
    <source>
        <strain evidence="2 3">DSM 45516</strain>
    </source>
</reference>
<evidence type="ECO:0000313" key="2">
    <source>
        <dbReference type="EMBL" id="MBP2192431.1"/>
    </source>
</evidence>
<keyword evidence="3" id="KW-1185">Reference proteome</keyword>
<dbReference type="InterPro" id="IPR036188">
    <property type="entry name" value="FAD/NAD-bd_sf"/>
</dbReference>
<feature type="domain" description="FAD-binding" evidence="1">
    <location>
        <begin position="8"/>
        <end position="321"/>
    </location>
</feature>
<evidence type="ECO:0000259" key="1">
    <source>
        <dbReference type="Pfam" id="PF01494"/>
    </source>
</evidence>
<evidence type="ECO:0000313" key="3">
    <source>
        <dbReference type="Proteomes" id="UP001519325"/>
    </source>
</evidence>
<dbReference type="PANTHER" id="PTHR46865:SF8">
    <property type="entry name" value="POSSIBLE OXIDOREDUCTASE"/>
    <property type="match status" value="1"/>
</dbReference>
<name>A0ABS4QP48_9NOCA</name>
<dbReference type="Pfam" id="PF01494">
    <property type="entry name" value="FAD_binding_3"/>
    <property type="match status" value="1"/>
</dbReference>